<feature type="region of interest" description="Disordered" evidence="1">
    <location>
        <begin position="109"/>
        <end position="136"/>
    </location>
</feature>
<keyword evidence="3" id="KW-1185">Reference proteome</keyword>
<gene>
    <name evidence="2" type="ORF">FHW12_003067</name>
</gene>
<evidence type="ECO:0000313" key="2">
    <source>
        <dbReference type="EMBL" id="MBA8888831.1"/>
    </source>
</evidence>
<evidence type="ECO:0000313" key="3">
    <source>
        <dbReference type="Proteomes" id="UP000550401"/>
    </source>
</evidence>
<dbReference type="Proteomes" id="UP000550401">
    <property type="component" value="Unassembled WGS sequence"/>
</dbReference>
<reference evidence="2 3" key="1">
    <citation type="submission" date="2020-07" db="EMBL/GenBank/DDBJ databases">
        <title>Genomic Encyclopedia of Type Strains, Phase IV (KMG-V): Genome sequencing to study the core and pangenomes of soil and plant-associated prokaryotes.</title>
        <authorList>
            <person name="Whitman W."/>
        </authorList>
    </citation>
    <scope>NUCLEOTIDE SEQUENCE [LARGE SCALE GENOMIC DNA]</scope>
    <source>
        <strain evidence="2 3">RH2WT43</strain>
    </source>
</reference>
<protein>
    <submittedName>
        <fullName evidence="2">Uncharacterized protein</fullName>
    </submittedName>
</protein>
<dbReference type="AlphaFoldDB" id="A0A839F9K7"/>
<sequence length="136" mass="14820">MDICGLAAIDKRLLGRKVGADLAKRHGSRPTYAVRDIKAAARRCNFPDAWDCWALSLYASPHDFADYHQRTGERCDYASMHESMADAVALDSQAVEAVPLDPLQLVDAIDGGSPPHDPSWLDGLMDSPANAHSFDP</sequence>
<dbReference type="EMBL" id="JACGXL010000005">
    <property type="protein sequence ID" value="MBA8888831.1"/>
    <property type="molecule type" value="Genomic_DNA"/>
</dbReference>
<dbReference type="RefSeq" id="WP_182531880.1">
    <property type="nucleotide sequence ID" value="NZ_JACGXL010000005.1"/>
</dbReference>
<name>A0A839F9K7_9GAMM</name>
<comment type="caution">
    <text evidence="2">The sequence shown here is derived from an EMBL/GenBank/DDBJ whole genome shotgun (WGS) entry which is preliminary data.</text>
</comment>
<organism evidence="2 3">
    <name type="scientific">Dokdonella fugitiva</name>
    <dbReference type="NCBI Taxonomy" id="328517"/>
    <lineage>
        <taxon>Bacteria</taxon>
        <taxon>Pseudomonadati</taxon>
        <taxon>Pseudomonadota</taxon>
        <taxon>Gammaproteobacteria</taxon>
        <taxon>Lysobacterales</taxon>
        <taxon>Rhodanobacteraceae</taxon>
        <taxon>Dokdonella</taxon>
    </lineage>
</organism>
<proteinExistence type="predicted"/>
<accession>A0A839F9K7</accession>
<evidence type="ECO:0000256" key="1">
    <source>
        <dbReference type="SAM" id="MobiDB-lite"/>
    </source>
</evidence>